<accession>A0A811VIX4</accession>
<feature type="compositionally biased region" description="Polar residues" evidence="1">
    <location>
        <begin position="101"/>
        <end position="126"/>
    </location>
</feature>
<feature type="compositionally biased region" description="Low complexity" evidence="1">
    <location>
        <begin position="51"/>
        <end position="73"/>
    </location>
</feature>
<comment type="caution">
    <text evidence="2">The sequence shown here is derived from an EMBL/GenBank/DDBJ whole genome shotgun (WGS) entry which is preliminary data.</text>
</comment>
<sequence>MSSLSASGEIDAGDEDDMKAGHGDMSAQLMLPRRNHPQHTRHIRHPQITQCRSVCTSKRSSSSKCKNSSNSNNVTWTISLGWRQRARRDGQDRLNDADSVVNGSCASSEDLNQTNSSEQGEKITSGSDDEAQDDNLLEEKTSSQSHHFHTYQLHELERAFEKSHYRMSIRAKS</sequence>
<reference evidence="2" key="1">
    <citation type="submission" date="2020-11" db="EMBL/GenBank/DDBJ databases">
        <authorList>
            <person name="Whitehead M."/>
        </authorList>
    </citation>
    <scope>NUCLEOTIDE SEQUENCE</scope>
    <source>
        <strain evidence="2">EGII</strain>
    </source>
</reference>
<protein>
    <submittedName>
        <fullName evidence="2">(Mediterranean fruit fly) hypothetical protein</fullName>
    </submittedName>
</protein>
<proteinExistence type="predicted"/>
<evidence type="ECO:0000313" key="3">
    <source>
        <dbReference type="Proteomes" id="UP000606786"/>
    </source>
</evidence>
<dbReference type="OrthoDB" id="6159439at2759"/>
<feature type="region of interest" description="Disordered" evidence="1">
    <location>
        <begin position="1"/>
        <end position="73"/>
    </location>
</feature>
<feature type="compositionally biased region" description="Basic residues" evidence="1">
    <location>
        <begin position="33"/>
        <end position="45"/>
    </location>
</feature>
<dbReference type="AlphaFoldDB" id="A0A811VIX4"/>
<evidence type="ECO:0000313" key="2">
    <source>
        <dbReference type="EMBL" id="CAD7014093.1"/>
    </source>
</evidence>
<keyword evidence="3" id="KW-1185">Reference proteome</keyword>
<gene>
    <name evidence="2" type="ORF">CCAP1982_LOCUS22099</name>
</gene>
<name>A0A811VIX4_CERCA</name>
<dbReference type="EMBL" id="CAJHJT010000056">
    <property type="protein sequence ID" value="CAD7014093.1"/>
    <property type="molecule type" value="Genomic_DNA"/>
</dbReference>
<feature type="compositionally biased region" description="Acidic residues" evidence="1">
    <location>
        <begin position="127"/>
        <end position="136"/>
    </location>
</feature>
<evidence type="ECO:0000256" key="1">
    <source>
        <dbReference type="SAM" id="MobiDB-lite"/>
    </source>
</evidence>
<organism evidence="2 3">
    <name type="scientific">Ceratitis capitata</name>
    <name type="common">Mediterranean fruit fly</name>
    <name type="synonym">Tephritis capitata</name>
    <dbReference type="NCBI Taxonomy" id="7213"/>
    <lineage>
        <taxon>Eukaryota</taxon>
        <taxon>Metazoa</taxon>
        <taxon>Ecdysozoa</taxon>
        <taxon>Arthropoda</taxon>
        <taxon>Hexapoda</taxon>
        <taxon>Insecta</taxon>
        <taxon>Pterygota</taxon>
        <taxon>Neoptera</taxon>
        <taxon>Endopterygota</taxon>
        <taxon>Diptera</taxon>
        <taxon>Brachycera</taxon>
        <taxon>Muscomorpha</taxon>
        <taxon>Tephritoidea</taxon>
        <taxon>Tephritidae</taxon>
        <taxon>Ceratitis</taxon>
        <taxon>Ceratitis</taxon>
    </lineage>
</organism>
<dbReference type="Proteomes" id="UP000606786">
    <property type="component" value="Unassembled WGS sequence"/>
</dbReference>
<feature type="region of interest" description="Disordered" evidence="1">
    <location>
        <begin position="89"/>
        <end position="147"/>
    </location>
</feature>